<dbReference type="GO" id="GO:0016020">
    <property type="term" value="C:membrane"/>
    <property type="evidence" value="ECO:0007669"/>
    <property type="project" value="UniProtKB-SubCell"/>
</dbReference>
<dbReference type="EMBL" id="BANT01000008">
    <property type="protein sequence ID" value="GAC56549.1"/>
    <property type="molecule type" value="Genomic_DNA"/>
</dbReference>
<evidence type="ECO:0000256" key="4">
    <source>
        <dbReference type="SAM" id="Phobius"/>
    </source>
</evidence>
<reference evidence="5 6" key="1">
    <citation type="submission" date="2012-12" db="EMBL/GenBank/DDBJ databases">
        <title>Whole genome shotgun sequence of Gordonia hirsuta NBRC 16056.</title>
        <authorList>
            <person name="Isaki-Nakamura S."/>
            <person name="Hosoyama A."/>
            <person name="Tsuchikane K."/>
            <person name="Katsumata H."/>
            <person name="Baba S."/>
            <person name="Yamazaki S."/>
            <person name="Fujita N."/>
        </authorList>
    </citation>
    <scope>NUCLEOTIDE SEQUENCE [LARGE SCALE GENOMIC DNA]</scope>
    <source>
        <strain evidence="5 6">NBRC 16056</strain>
    </source>
</reference>
<comment type="subcellular location">
    <subcellularLocation>
        <location evidence="1">Membrane</location>
    </subcellularLocation>
</comment>
<feature type="region of interest" description="Disordered" evidence="3">
    <location>
        <begin position="1"/>
        <end position="57"/>
    </location>
</feature>
<evidence type="ECO:0000256" key="2">
    <source>
        <dbReference type="ARBA" id="ARBA00023136"/>
    </source>
</evidence>
<sequence length="341" mass="35852">MTSEPNETPDPEIEQVADTAAEAGESRPTADPRDAAARIDDSPGETVENHAPDTDAPDIEAVAETEELATEELATEELATGEAFPDLSAARKSRAQLRADRKAAKAAAKAESLASDDSAGRHRHWLASLALASGAAALTAAIVCLGYFGYTGITAYVGSAGKAAQLRDESIDAAEQAIINITNIDVDDFDAWEKRLESSLTGEALKQTQDGDTVKALKKQIAEGRRTQTLRLVSEIRRAACTEVNVEENRATVLVFSTSTAQGSTGEDGTEQPGESVPFEFLVNVVESDGMRKVDNIVPLTEMRLIDEGTTGQKPADKSGSNRGSTNGSDSGSGTGNEGGR</sequence>
<evidence type="ECO:0000256" key="3">
    <source>
        <dbReference type="SAM" id="MobiDB-lite"/>
    </source>
</evidence>
<keyword evidence="6" id="KW-1185">Reference proteome</keyword>
<feature type="transmembrane region" description="Helical" evidence="4">
    <location>
        <begin position="125"/>
        <end position="150"/>
    </location>
</feature>
<feature type="compositionally biased region" description="Basic and acidic residues" evidence="3">
    <location>
        <begin position="24"/>
        <end position="53"/>
    </location>
</feature>
<dbReference type="AlphaFoldDB" id="L7L6K6"/>
<feature type="compositionally biased region" description="Low complexity" evidence="3">
    <location>
        <begin position="319"/>
        <end position="330"/>
    </location>
</feature>
<evidence type="ECO:0008006" key="7">
    <source>
        <dbReference type="Google" id="ProtNLM"/>
    </source>
</evidence>
<protein>
    <recommendedName>
        <fullName evidence="7">Mce-associated membrane protein</fullName>
    </recommendedName>
</protein>
<comment type="caution">
    <text evidence="5">The sequence shown here is derived from an EMBL/GenBank/DDBJ whole genome shotgun (WGS) entry which is preliminary data.</text>
</comment>
<evidence type="ECO:0000313" key="6">
    <source>
        <dbReference type="Proteomes" id="UP000053405"/>
    </source>
</evidence>
<dbReference type="PANTHER" id="PTHR37042">
    <property type="entry name" value="OUTER MEMBRANE PROTEIN RV1973"/>
    <property type="match status" value="1"/>
</dbReference>
<dbReference type="STRING" id="1121927.GOHSU_08_00770"/>
<gene>
    <name evidence="5" type="ORF">GOHSU_08_00770</name>
</gene>
<keyword evidence="4" id="KW-0812">Transmembrane</keyword>
<name>L7L6K6_9ACTN</name>
<dbReference type="eggNOG" id="ENOG5033WYP">
    <property type="taxonomic scope" value="Bacteria"/>
</dbReference>
<feature type="region of interest" description="Disordered" evidence="3">
    <location>
        <begin position="305"/>
        <end position="341"/>
    </location>
</feature>
<evidence type="ECO:0000313" key="5">
    <source>
        <dbReference type="EMBL" id="GAC56549.1"/>
    </source>
</evidence>
<accession>L7L6K6</accession>
<organism evidence="5 6">
    <name type="scientific">Gordonia hirsuta DSM 44140 = NBRC 16056</name>
    <dbReference type="NCBI Taxonomy" id="1121927"/>
    <lineage>
        <taxon>Bacteria</taxon>
        <taxon>Bacillati</taxon>
        <taxon>Actinomycetota</taxon>
        <taxon>Actinomycetes</taxon>
        <taxon>Mycobacteriales</taxon>
        <taxon>Gordoniaceae</taxon>
        <taxon>Gordonia</taxon>
    </lineage>
</organism>
<dbReference type="Proteomes" id="UP000053405">
    <property type="component" value="Unassembled WGS sequence"/>
</dbReference>
<dbReference type="PANTHER" id="PTHR37042:SF4">
    <property type="entry name" value="OUTER MEMBRANE PROTEIN RV1973"/>
    <property type="match status" value="1"/>
</dbReference>
<dbReference type="OrthoDB" id="4382097at2"/>
<proteinExistence type="predicted"/>
<feature type="compositionally biased region" description="Gly residues" evidence="3">
    <location>
        <begin position="331"/>
        <end position="341"/>
    </location>
</feature>
<dbReference type="RefSeq" id="WP_005936956.1">
    <property type="nucleotide sequence ID" value="NZ_ATVK01000043.1"/>
</dbReference>
<keyword evidence="2 4" id="KW-0472">Membrane</keyword>
<evidence type="ECO:0000256" key="1">
    <source>
        <dbReference type="ARBA" id="ARBA00004370"/>
    </source>
</evidence>
<keyword evidence="4" id="KW-1133">Transmembrane helix</keyword>